<reference evidence="2 3" key="1">
    <citation type="submission" date="2018-06" db="EMBL/GenBank/DDBJ databases">
        <title>Comparative genomics of Brasilonema spp. strains.</title>
        <authorList>
            <person name="Alvarenga D.O."/>
            <person name="Fiore M.F."/>
            <person name="Varani A.M."/>
        </authorList>
    </citation>
    <scope>NUCLEOTIDE SEQUENCE [LARGE SCALE GENOMIC DNA]</scope>
    <source>
        <strain evidence="2 3">UFV-OR1</strain>
    </source>
</reference>
<dbReference type="EMBL" id="QMEC01000111">
    <property type="protein sequence ID" value="NMF65624.1"/>
    <property type="molecule type" value="Genomic_DNA"/>
</dbReference>
<evidence type="ECO:0000256" key="1">
    <source>
        <dbReference type="SAM" id="Phobius"/>
    </source>
</evidence>
<feature type="transmembrane region" description="Helical" evidence="1">
    <location>
        <begin position="114"/>
        <end position="131"/>
    </location>
</feature>
<evidence type="ECO:0000313" key="3">
    <source>
        <dbReference type="Proteomes" id="UP000762253"/>
    </source>
</evidence>
<gene>
    <name evidence="2" type="ORF">DP115_23850</name>
</gene>
<keyword evidence="1" id="KW-0472">Membrane</keyword>
<proteinExistence type="predicted"/>
<protein>
    <submittedName>
        <fullName evidence="2">Uncharacterized protein</fullName>
    </submittedName>
</protein>
<evidence type="ECO:0000313" key="2">
    <source>
        <dbReference type="EMBL" id="NMF65624.1"/>
    </source>
</evidence>
<accession>A0ABX1MFG3</accession>
<dbReference type="RefSeq" id="WP_169267188.1">
    <property type="nucleotide sequence ID" value="NZ_QMEC01000111.1"/>
</dbReference>
<keyword evidence="1" id="KW-1133">Transmembrane helix</keyword>
<keyword evidence="1" id="KW-0812">Transmembrane</keyword>
<sequence>MTRRIITTQLEANTSSNIDGYFDKLIKYIPSEIVVGWIAVKGLLISDNEIPSNSLLWILFIVFTGLTAVYIFKQTSEPRKPPAISQVLISTGAFIVWVFALGEPFSSLAFYRPVYGSVVLILFSLIVPLFNPPEGEKVK</sequence>
<feature type="transmembrane region" description="Helical" evidence="1">
    <location>
        <begin position="84"/>
        <end position="102"/>
    </location>
</feature>
<keyword evidence="3" id="KW-1185">Reference proteome</keyword>
<feature type="transmembrane region" description="Helical" evidence="1">
    <location>
        <begin position="54"/>
        <end position="72"/>
    </location>
</feature>
<comment type="caution">
    <text evidence="2">The sequence shown here is derived from an EMBL/GenBank/DDBJ whole genome shotgun (WGS) entry which is preliminary data.</text>
</comment>
<organism evidence="2 3">
    <name type="scientific">Brasilonema octagenarum UFV-OR1</name>
    <dbReference type="NCBI Taxonomy" id="417115"/>
    <lineage>
        <taxon>Bacteria</taxon>
        <taxon>Bacillati</taxon>
        <taxon>Cyanobacteriota</taxon>
        <taxon>Cyanophyceae</taxon>
        <taxon>Nostocales</taxon>
        <taxon>Scytonemataceae</taxon>
        <taxon>Brasilonema</taxon>
        <taxon>Octagenarum group</taxon>
    </lineage>
</organism>
<name>A0ABX1MFG3_9CYAN</name>
<dbReference type="Proteomes" id="UP000762253">
    <property type="component" value="Unassembled WGS sequence"/>
</dbReference>